<protein>
    <recommendedName>
        <fullName evidence="1">Alpha-2-macroglobulin domain-containing protein</fullName>
    </recommendedName>
</protein>
<dbReference type="Gene3D" id="2.60.40.10">
    <property type="entry name" value="Immunoglobulins"/>
    <property type="match status" value="1"/>
</dbReference>
<dbReference type="PANTHER" id="PTHR11412:SF146">
    <property type="entry name" value="CD109 ANTIGEN"/>
    <property type="match status" value="1"/>
</dbReference>
<reference evidence="2 3" key="1">
    <citation type="submission" date="2023-11" db="EMBL/GenBank/DDBJ databases">
        <title>Halocaridina rubra genome assembly.</title>
        <authorList>
            <person name="Smith C."/>
        </authorList>
    </citation>
    <scope>NUCLEOTIDE SEQUENCE [LARGE SCALE GENOMIC DNA]</scope>
    <source>
        <strain evidence="2">EP-1</strain>
        <tissue evidence="2">Whole</tissue>
    </source>
</reference>
<name>A0AAN8XSA5_HALRR</name>
<organism evidence="2 3">
    <name type="scientific">Halocaridina rubra</name>
    <name type="common">Hawaiian red shrimp</name>
    <dbReference type="NCBI Taxonomy" id="373956"/>
    <lineage>
        <taxon>Eukaryota</taxon>
        <taxon>Metazoa</taxon>
        <taxon>Ecdysozoa</taxon>
        <taxon>Arthropoda</taxon>
        <taxon>Crustacea</taxon>
        <taxon>Multicrustacea</taxon>
        <taxon>Malacostraca</taxon>
        <taxon>Eumalacostraca</taxon>
        <taxon>Eucarida</taxon>
        <taxon>Decapoda</taxon>
        <taxon>Pleocyemata</taxon>
        <taxon>Caridea</taxon>
        <taxon>Atyoidea</taxon>
        <taxon>Atyidae</taxon>
        <taxon>Halocaridina</taxon>
    </lineage>
</organism>
<dbReference type="InterPro" id="IPR013783">
    <property type="entry name" value="Ig-like_fold"/>
</dbReference>
<dbReference type="InterPro" id="IPR001599">
    <property type="entry name" value="Macroglobln_a2"/>
</dbReference>
<dbReference type="PANTHER" id="PTHR11412">
    <property type="entry name" value="MACROGLOBULIN / COMPLEMENT"/>
    <property type="match status" value="1"/>
</dbReference>
<keyword evidence="3" id="KW-1185">Reference proteome</keyword>
<feature type="domain" description="Alpha-2-macroglobulin" evidence="1">
    <location>
        <begin position="2"/>
        <end position="75"/>
    </location>
</feature>
<dbReference type="GO" id="GO:0004866">
    <property type="term" value="F:endopeptidase inhibitor activity"/>
    <property type="evidence" value="ECO:0007669"/>
    <property type="project" value="InterPro"/>
</dbReference>
<proteinExistence type="predicted"/>
<sequence length="299" mass="34236">MVRLKVPNTPANWLMEGYAIHPEHGLMVLPEQSYDSTPPLMMKLEATSFCRRGEQVSVRVHLFNSDEKNLMVMVVLKGNKDYRFINVEENAQVNYHRPRLSAGDHQHLITLRGRSFQEVMMPVAIVKQMGTVIITIYAITQTGRDVRRVKVTVEPEGALVRYHTSVLLDLKNRGTVYEFLDLPIDESPEITRSIIRRYVYGSPNARLAVTGDVFGPVAHDMTVSYTRAFNGRILKSCDGYAFNFGTTLWSLHYLRLTNQLRISKAKKAFDFLNVQLATLLARYKEGGFRMWFASKSSIW</sequence>
<dbReference type="Proteomes" id="UP001381693">
    <property type="component" value="Unassembled WGS sequence"/>
</dbReference>
<evidence type="ECO:0000259" key="1">
    <source>
        <dbReference type="Pfam" id="PF00207"/>
    </source>
</evidence>
<evidence type="ECO:0000313" key="2">
    <source>
        <dbReference type="EMBL" id="KAK7083284.1"/>
    </source>
</evidence>
<accession>A0AAN8XSA5</accession>
<dbReference type="InterPro" id="IPR050473">
    <property type="entry name" value="A2M/Complement_sys"/>
</dbReference>
<dbReference type="EMBL" id="JAXCGZ010003774">
    <property type="protein sequence ID" value="KAK7083284.1"/>
    <property type="molecule type" value="Genomic_DNA"/>
</dbReference>
<gene>
    <name evidence="2" type="ORF">SK128_009995</name>
</gene>
<dbReference type="AlphaFoldDB" id="A0AAN8XSA5"/>
<dbReference type="Pfam" id="PF00207">
    <property type="entry name" value="A2M"/>
    <property type="match status" value="1"/>
</dbReference>
<comment type="caution">
    <text evidence="2">The sequence shown here is derived from an EMBL/GenBank/DDBJ whole genome shotgun (WGS) entry which is preliminary data.</text>
</comment>
<evidence type="ECO:0000313" key="3">
    <source>
        <dbReference type="Proteomes" id="UP001381693"/>
    </source>
</evidence>